<dbReference type="SMART" id="SM01332">
    <property type="entry name" value="Cyclin_C"/>
    <property type="match status" value="1"/>
</dbReference>
<dbReference type="InterPro" id="IPR013763">
    <property type="entry name" value="Cyclin-like_dom"/>
</dbReference>
<feature type="domain" description="Cyclin-like" evidence="6">
    <location>
        <begin position="388"/>
        <end position="472"/>
    </location>
</feature>
<dbReference type="RefSeq" id="XP_049144485.1">
    <property type="nucleotide sequence ID" value="XM_049287342.1"/>
</dbReference>
<dbReference type="SMART" id="SM00385">
    <property type="entry name" value="CYCLIN"/>
    <property type="match status" value="2"/>
</dbReference>
<dbReference type="AlphaFoldDB" id="A0A9Q8SUL5"/>
<dbReference type="CDD" id="cd20512">
    <property type="entry name" value="CYCLIN_CLBs_yeast_rpt2"/>
    <property type="match status" value="1"/>
</dbReference>
<keyword evidence="3" id="KW-0131">Cell cycle</keyword>
<gene>
    <name evidence="8" type="ORF">CLUP02_08352</name>
</gene>
<dbReference type="PROSITE" id="PS00292">
    <property type="entry name" value="CYCLINS"/>
    <property type="match status" value="1"/>
</dbReference>
<keyword evidence="2 4" id="KW-0195">Cyclin</keyword>
<dbReference type="InterPro" id="IPR039361">
    <property type="entry name" value="Cyclin"/>
</dbReference>
<organism evidence="8 9">
    <name type="scientific">Colletotrichum lupini</name>
    <dbReference type="NCBI Taxonomy" id="145971"/>
    <lineage>
        <taxon>Eukaryota</taxon>
        <taxon>Fungi</taxon>
        <taxon>Dikarya</taxon>
        <taxon>Ascomycota</taxon>
        <taxon>Pezizomycotina</taxon>
        <taxon>Sordariomycetes</taxon>
        <taxon>Hypocreomycetidae</taxon>
        <taxon>Glomerellales</taxon>
        <taxon>Glomerellaceae</taxon>
        <taxon>Colletotrichum</taxon>
        <taxon>Colletotrichum acutatum species complex</taxon>
    </lineage>
</organism>
<dbReference type="Pfam" id="PF00134">
    <property type="entry name" value="Cyclin_N"/>
    <property type="match status" value="1"/>
</dbReference>
<evidence type="ECO:0000256" key="5">
    <source>
        <dbReference type="SAM" id="MobiDB-lite"/>
    </source>
</evidence>
<evidence type="ECO:0000256" key="1">
    <source>
        <dbReference type="ARBA" id="ARBA00022618"/>
    </source>
</evidence>
<dbReference type="SUPFAM" id="SSF47954">
    <property type="entry name" value="Cyclin-like"/>
    <property type="match status" value="2"/>
</dbReference>
<proteinExistence type="inferred from homology"/>
<dbReference type="PANTHER" id="PTHR10177">
    <property type="entry name" value="CYCLINS"/>
    <property type="match status" value="1"/>
</dbReference>
<name>A0A9Q8SUL5_9PEZI</name>
<keyword evidence="1" id="KW-0132">Cell division</keyword>
<dbReference type="InterPro" id="IPR036915">
    <property type="entry name" value="Cyclin-like_sf"/>
</dbReference>
<evidence type="ECO:0000313" key="8">
    <source>
        <dbReference type="EMBL" id="UQC82862.1"/>
    </source>
</evidence>
<dbReference type="Gene3D" id="1.10.472.10">
    <property type="entry name" value="Cyclin-like"/>
    <property type="match status" value="2"/>
</dbReference>
<protein>
    <submittedName>
        <fullName evidence="8">Cyclin domain-containing protein</fullName>
    </submittedName>
</protein>
<dbReference type="InterPro" id="IPR004367">
    <property type="entry name" value="Cyclin_C-dom"/>
</dbReference>
<evidence type="ECO:0000256" key="3">
    <source>
        <dbReference type="ARBA" id="ARBA00023306"/>
    </source>
</evidence>
<feature type="domain" description="Cyclin C-terminal" evidence="7">
    <location>
        <begin position="481"/>
        <end position="596"/>
    </location>
</feature>
<evidence type="ECO:0000256" key="2">
    <source>
        <dbReference type="ARBA" id="ARBA00023127"/>
    </source>
</evidence>
<evidence type="ECO:0000259" key="6">
    <source>
        <dbReference type="SMART" id="SM00385"/>
    </source>
</evidence>
<keyword evidence="9" id="KW-1185">Reference proteome</keyword>
<evidence type="ECO:0000256" key="4">
    <source>
        <dbReference type="RuleBase" id="RU000383"/>
    </source>
</evidence>
<evidence type="ECO:0000259" key="7">
    <source>
        <dbReference type="SMART" id="SM01332"/>
    </source>
</evidence>
<dbReference type="InterPro" id="IPR006671">
    <property type="entry name" value="Cyclin_N"/>
</dbReference>
<feature type="region of interest" description="Disordered" evidence="5">
    <location>
        <begin position="1"/>
        <end position="36"/>
    </location>
</feature>
<sequence length="787" mass="88335">MDARPQRLRVHPGGNENIIPSKHDSLHQRHKSTGNLQAMPRNGALQVAAKRTAFGDVSNTVKNLISLPSDQTAGKGKAVDHIYNKENAVNGKDGFFKAAQRATALSSKNGPVTAEWKQPKTQNKQIAKRSSAAQLYEARPSKSKFVAQDPISESTSGKQPRHHKSQPQLKKEPAAHVLRRTQSKLTTAPAHAAPAAAAWKSMDDVTEATYEDAVEHIGEEQYHGPYHRRSLDVPDSELPEDLVSSNAAVDKLSSLEPLSESLGVPNMSEAEEYWDEDDEEELYDDQGYTTAHSYRSRGDLTTGGATTILAPKITDKVEQELETARAIVESTRTQEEVDDEIWDVCMVAEYGDDIFEYMRELEMRMLPDPHYMDNQAEIQWSMRSVLMDWLVQVHHRFSLLPETLFLTVNYIDRFLSYKVVSIGKLQLVGATALLVASKYEEINCPSLQEIVFMVDNGYKVDEILKAERFMLSMLSFELGFPGPMSFLRRVSKADDYDLETRTLAKYFLEVTIMDERFVASPPSFLAAAAHCLSRLILKKGDWTPAHVHYSGYTWGQLKNLVTMILECCYNPRKHHLAVFEKYSDKRYKRAAEYVETEIAKGFTLPAVRQSTGRAAAYDFAEIDGNAGQPHHGKPMGLPRAPAGHLARCNDLFLLLSDTRRDIGCNCGGYHNTTIASTAGQQVRALDATTDEPPATLFTQCFRPPARSVDDTGRLDDTNDWFLTQPFTTFRLARVDFVFSLLRGQVVLALEEDDGRGFQEQHTRTETKSKRDPWRCGIDETAQTMMTA</sequence>
<feature type="domain" description="Cyclin-like" evidence="6">
    <location>
        <begin position="485"/>
        <end position="566"/>
    </location>
</feature>
<comment type="similarity">
    <text evidence="4">Belongs to the cyclin family.</text>
</comment>
<dbReference type="Pfam" id="PF02984">
    <property type="entry name" value="Cyclin_C"/>
    <property type="match status" value="1"/>
</dbReference>
<dbReference type="EMBL" id="CP019476">
    <property type="protein sequence ID" value="UQC82862.1"/>
    <property type="molecule type" value="Genomic_DNA"/>
</dbReference>
<dbReference type="CDD" id="cd20568">
    <property type="entry name" value="CYCLIN_CLBs_yeast_rpt1"/>
    <property type="match status" value="1"/>
</dbReference>
<dbReference type="Proteomes" id="UP000830671">
    <property type="component" value="Chromosome 4"/>
</dbReference>
<evidence type="ECO:0000313" key="9">
    <source>
        <dbReference type="Proteomes" id="UP000830671"/>
    </source>
</evidence>
<feature type="compositionally biased region" description="Basic residues" evidence="5">
    <location>
        <begin position="1"/>
        <end position="10"/>
    </location>
</feature>
<feature type="region of interest" description="Disordered" evidence="5">
    <location>
        <begin position="106"/>
        <end position="174"/>
    </location>
</feature>
<accession>A0A9Q8SUL5</accession>
<dbReference type="GeneID" id="73342352"/>
<dbReference type="FunFam" id="1.10.472.10:FF:000001">
    <property type="entry name" value="G2/mitotic-specific cyclin"/>
    <property type="match status" value="1"/>
</dbReference>
<dbReference type="GO" id="GO:0051301">
    <property type="term" value="P:cell division"/>
    <property type="evidence" value="ECO:0007669"/>
    <property type="project" value="UniProtKB-KW"/>
</dbReference>
<reference evidence="8" key="1">
    <citation type="journal article" date="2021" name="Mol. Plant Microbe Interact.">
        <title>Complete Genome Sequence of the Plant-Pathogenic Fungus Colletotrichum lupini.</title>
        <authorList>
            <person name="Baroncelli R."/>
            <person name="Pensec F."/>
            <person name="Da Lio D."/>
            <person name="Boufleur T."/>
            <person name="Vicente I."/>
            <person name="Sarrocco S."/>
            <person name="Picot A."/>
            <person name="Baraldi E."/>
            <person name="Sukno S."/>
            <person name="Thon M."/>
            <person name="Le Floch G."/>
        </authorList>
    </citation>
    <scope>NUCLEOTIDE SEQUENCE</scope>
    <source>
        <strain evidence="8">IMI 504893</strain>
    </source>
</reference>
<dbReference type="InterPro" id="IPR048258">
    <property type="entry name" value="Cyclins_cyclin-box"/>
</dbReference>
<dbReference type="KEGG" id="clup:CLUP02_08352"/>